<proteinExistence type="predicted"/>
<feature type="region of interest" description="Disordered" evidence="1">
    <location>
        <begin position="534"/>
        <end position="595"/>
    </location>
</feature>
<keyword evidence="3" id="KW-1185">Reference proteome</keyword>
<reference evidence="2 3" key="1">
    <citation type="journal article" date="2023" name="IScience">
        <title>Expanded male sex-determining region conserved during the evolution of homothallism in the green alga Volvox.</title>
        <authorList>
            <person name="Yamamoto K."/>
            <person name="Matsuzaki R."/>
            <person name="Mahakham W."/>
            <person name="Heman W."/>
            <person name="Sekimoto H."/>
            <person name="Kawachi M."/>
            <person name="Minakuchi Y."/>
            <person name="Toyoda A."/>
            <person name="Nozaki H."/>
        </authorList>
    </citation>
    <scope>NUCLEOTIDE SEQUENCE [LARGE SCALE GENOMIC DNA]</scope>
    <source>
        <strain evidence="2 3">NIES-4468</strain>
    </source>
</reference>
<evidence type="ECO:0000313" key="2">
    <source>
        <dbReference type="EMBL" id="GLI59741.1"/>
    </source>
</evidence>
<feature type="non-terminal residue" evidence="2">
    <location>
        <position position="683"/>
    </location>
</feature>
<sequence length="683" mass="70546">DGTASMVEAATSVAATDLAADAPSAAVTVIKSGLSSQLVDVKPASLSEAVRGGLEAGSQGQENAIGVSRGSSVAMAAAHLGARAVRGAVQRCAAPSPAQEPPSCESMGSHTRDVPCPWPAFGPLQHRFFMEPSKLERMLHDTCSKGRAWRGIVRVPAIRSSPVGPGGPTDNTSTGMEASLKAGNIQRLLSSVPDGSSSIGGGHGDSRMSSCTRILETMLTRPFIPPLQPLNVSKESPVNAEGDTNGARRRCTDTAADGRNTKSPGVAGRWGAGGRVLHASDIAAGPPPREEVDTVDYTRASGGDCTATAVTGAAAAAAITATSTFITSTVAMGTMPSNRNAISHKNPFVELDADPLATSVWGVLGETTSDQVALGTGACSRHLMATAGGLLSPEKVSDIEQLLKTTPLLIATAVTHKDGNGGYDRADGDGGNNSVDYHHFQHVKTDDNGAESVHHPPLATAELFPRETARTETHLFSSPPASAGYAISVPTEDNAVQTLETQRNVLSSPPQNLHILDNMKGALHHGEGCAPPGLLDIRTLGPPPLPQPPLQQPRSSVPLFLQQPQQSPAQSQSQLSQSPQSLASPHGLSPTLPVTAPWACSRTATGTPASYRLRQSLRGRSLLRHTTSRSTCVGNMVSGSGRPGELLQMLSEARASELTATVSAMSATAGRPTATSPQTALSP</sequence>
<comment type="caution">
    <text evidence="2">The sequence shown here is derived from an EMBL/GenBank/DDBJ whole genome shotgun (WGS) entry which is preliminary data.</text>
</comment>
<feature type="compositionally biased region" description="Pro residues" evidence="1">
    <location>
        <begin position="541"/>
        <end position="551"/>
    </location>
</feature>
<protein>
    <submittedName>
        <fullName evidence="2">Uncharacterized protein</fullName>
    </submittedName>
</protein>
<accession>A0ABQ5RQP1</accession>
<organism evidence="2 3">
    <name type="scientific">Volvox africanus</name>
    <dbReference type="NCBI Taxonomy" id="51714"/>
    <lineage>
        <taxon>Eukaryota</taxon>
        <taxon>Viridiplantae</taxon>
        <taxon>Chlorophyta</taxon>
        <taxon>core chlorophytes</taxon>
        <taxon>Chlorophyceae</taxon>
        <taxon>CS clade</taxon>
        <taxon>Chlamydomonadales</taxon>
        <taxon>Volvocaceae</taxon>
        <taxon>Volvox</taxon>
    </lineage>
</organism>
<dbReference type="Proteomes" id="UP001165090">
    <property type="component" value="Unassembled WGS sequence"/>
</dbReference>
<evidence type="ECO:0000256" key="1">
    <source>
        <dbReference type="SAM" id="MobiDB-lite"/>
    </source>
</evidence>
<feature type="compositionally biased region" description="Low complexity" evidence="1">
    <location>
        <begin position="552"/>
        <end position="585"/>
    </location>
</feature>
<feature type="region of interest" description="Disordered" evidence="1">
    <location>
        <begin position="663"/>
        <end position="683"/>
    </location>
</feature>
<feature type="non-terminal residue" evidence="2">
    <location>
        <position position="1"/>
    </location>
</feature>
<feature type="compositionally biased region" description="Polar residues" evidence="1">
    <location>
        <begin position="673"/>
        <end position="683"/>
    </location>
</feature>
<feature type="region of interest" description="Disordered" evidence="1">
    <location>
        <begin position="226"/>
        <end position="271"/>
    </location>
</feature>
<dbReference type="EMBL" id="BSDZ01000004">
    <property type="protein sequence ID" value="GLI59741.1"/>
    <property type="molecule type" value="Genomic_DNA"/>
</dbReference>
<evidence type="ECO:0000313" key="3">
    <source>
        <dbReference type="Proteomes" id="UP001165090"/>
    </source>
</evidence>
<gene>
    <name evidence="2" type="ORF">VaNZ11_001691</name>
</gene>
<name>A0ABQ5RQP1_9CHLO</name>